<evidence type="ECO:0008006" key="3">
    <source>
        <dbReference type="Google" id="ProtNLM"/>
    </source>
</evidence>
<sequence length="1111" mass="121024">MSLLAPPITAGRFLRSVRLERDAGHAEALEGYVLTPQARTVLRRVLSALSAGGTERALTLTGPYGTGKSAFALFLTELLRDPAGPAFALIQRVDGALALEVERVLPAPLLPVPLTLRRARLGLTLHQGLIAAAEGLPDSAALVASLHAVTPAADGETLDTRALLQAVQAVQARAEASGYAGIAIVFDELGKALEHEARFEGADIYLLQELAESAARSGPRPMLFVGVLHQAFEQYGEALLASARKEWAKVQGRFADIAFIEPPEQQMRLAAQATATLDPAPDADVRASARRAAQALVALKQAPLGFEAAEFESLAVAATPVHPAALMALPYLFRRFAQNERSLFAYLLSGEPHAVPAQWAAGHTLVRLHDLFDYFSVNLLGSLSRQAFARRWLEVVDAVERYPDLSTLEVQTLKTVGLLGVLGDMTGLHASAELVSVALTDALDDAEVLLTLQHLEHRSLIVYRRYNRTFRVWEGSDIDIEERLEEGRRTVGAQLALSEVLENYLPRRPLVARRHSFHTGTLRFVEVRYVDAPVSADRLHAAEGADGVLVCALPSTPEQAEAFARWAEEDSVAQRTDLLVAVPLGLQTLREAATELRALYWLRESTPDLRDDRVARREVAERLAYLEGVLIGATEHLLDPRPVPVGSGTRYWHAGEAQVVRTPRQATQLLSDVLDEVYPASPQVINELINRRTLSSAAAAARRSLLELMLTRGDEALLGLDPELFPPERSMYESVLRAAELHGPVDPDDESGPWEFRAPVENDSSNLAPAWAELGRLVFETDEPVVVNTLFSALAAAPYGVTAGLAPVLLVAFMQVHLHEISLYREGVFVAEPSIADFEVLLRRPELFAVAGSAVQGERAAVLTRLSSSLKTPDALVPVVRALIRMVKGLPDTSWRTQNLPDAVLRLREAFERARSPERLLFQDVPEALGLPAIGSGHTDETRITAFFDVLNGTLQTWAAHGPAQVKQARRVLLEALDFPATDLGWAQLTEQAQALQGRPLPTALVPFVNRLCTDGEPNAVLDGVLSLVAGRSPRSWTDADAARYPSQAADLARTYRLAARQLGYSTPETEEASREVATQLRAILAEQGRAGQKDAMKLALLQLLQELDEE</sequence>
<dbReference type="SUPFAM" id="SSF52540">
    <property type="entry name" value="P-loop containing nucleoside triphosphate hydrolases"/>
    <property type="match status" value="1"/>
</dbReference>
<dbReference type="InterPro" id="IPR027417">
    <property type="entry name" value="P-loop_NTPase"/>
</dbReference>
<reference evidence="2" key="1">
    <citation type="journal article" date="2019" name="Int. J. Syst. Evol. Microbiol.">
        <title>The Global Catalogue of Microorganisms (GCM) 10K type strain sequencing project: providing services to taxonomists for standard genome sequencing and annotation.</title>
        <authorList>
            <consortium name="The Broad Institute Genomics Platform"/>
            <consortium name="The Broad Institute Genome Sequencing Center for Infectious Disease"/>
            <person name="Wu L."/>
            <person name="Ma J."/>
        </authorList>
    </citation>
    <scope>NUCLEOTIDE SEQUENCE [LARGE SCALE GENOMIC DNA]</scope>
    <source>
        <strain evidence="2">JCM 19173</strain>
    </source>
</reference>
<name>A0ABQ2FRB8_9DEIO</name>
<keyword evidence="2" id="KW-1185">Reference proteome</keyword>
<comment type="caution">
    <text evidence="1">The sequence shown here is derived from an EMBL/GenBank/DDBJ whole genome shotgun (WGS) entry which is preliminary data.</text>
</comment>
<dbReference type="Proteomes" id="UP000604341">
    <property type="component" value="Unassembled WGS sequence"/>
</dbReference>
<dbReference type="RefSeq" id="WP_189070968.1">
    <property type="nucleotide sequence ID" value="NZ_BMPE01000029.1"/>
</dbReference>
<protein>
    <recommendedName>
        <fullName evidence="3">ATP-binding protein</fullName>
    </recommendedName>
</protein>
<dbReference type="EMBL" id="BMPE01000029">
    <property type="protein sequence ID" value="GGL18920.1"/>
    <property type="molecule type" value="Genomic_DNA"/>
</dbReference>
<organism evidence="1 2">
    <name type="scientific">Deinococcus radiotolerans</name>
    <dbReference type="NCBI Taxonomy" id="1309407"/>
    <lineage>
        <taxon>Bacteria</taxon>
        <taxon>Thermotogati</taxon>
        <taxon>Deinococcota</taxon>
        <taxon>Deinococci</taxon>
        <taxon>Deinococcales</taxon>
        <taxon>Deinococcaceae</taxon>
        <taxon>Deinococcus</taxon>
    </lineage>
</organism>
<evidence type="ECO:0000313" key="1">
    <source>
        <dbReference type="EMBL" id="GGL18920.1"/>
    </source>
</evidence>
<evidence type="ECO:0000313" key="2">
    <source>
        <dbReference type="Proteomes" id="UP000604341"/>
    </source>
</evidence>
<gene>
    <name evidence="1" type="ORF">GCM10010844_42310</name>
</gene>
<proteinExistence type="predicted"/>
<accession>A0ABQ2FRB8</accession>